<evidence type="ECO:0000313" key="2">
    <source>
        <dbReference type="Proteomes" id="UP000199183"/>
    </source>
</evidence>
<dbReference type="EMBL" id="FNRY01000001">
    <property type="protein sequence ID" value="SEB83646.1"/>
    <property type="molecule type" value="Genomic_DNA"/>
</dbReference>
<name>A0A1H4MKU0_9MICO</name>
<evidence type="ECO:0000313" key="1">
    <source>
        <dbReference type="EMBL" id="SEB83646.1"/>
    </source>
</evidence>
<sequence length="261" mass="28514">MLLLRPNAIAERQQYSVPTLSAEQAMAVKETRIFFAHQSVGQSLIDAVPDVFSDATDMMPIVATFTGDTVPQDATLIESPIGTNGDPLGKIAAFDQIIRAGLAADIEVAILKLCYIDINASTDTEALFEAYNRTLADLERDFPEVTFIFATAPLMYEPDLVTRAKVFLGRDSELDPRHNVARHHFNELVREAYGDTGRLFDIAKMESAGSDGIVETKRSDTERYLALDRTIAVDPGHLTPEGAARISEALLAIVASAIDDE</sequence>
<organism evidence="1 2">
    <name type="scientific">Paramicrobacterium humi</name>
    <dbReference type="NCBI Taxonomy" id="640635"/>
    <lineage>
        <taxon>Bacteria</taxon>
        <taxon>Bacillati</taxon>
        <taxon>Actinomycetota</taxon>
        <taxon>Actinomycetes</taxon>
        <taxon>Micrococcales</taxon>
        <taxon>Microbacteriaceae</taxon>
        <taxon>Paramicrobacterium</taxon>
    </lineage>
</organism>
<proteinExistence type="predicted"/>
<dbReference type="Proteomes" id="UP000199183">
    <property type="component" value="Unassembled WGS sequence"/>
</dbReference>
<reference evidence="1 2" key="1">
    <citation type="submission" date="2016-10" db="EMBL/GenBank/DDBJ databases">
        <authorList>
            <person name="de Groot N.N."/>
        </authorList>
    </citation>
    <scope>NUCLEOTIDE SEQUENCE [LARGE SCALE GENOMIC DNA]</scope>
    <source>
        <strain evidence="1 2">DSM 21799</strain>
    </source>
</reference>
<keyword evidence="2" id="KW-1185">Reference proteome</keyword>
<dbReference type="STRING" id="640635.SAMN04489806_1906"/>
<gene>
    <name evidence="1" type="ORF">SAMN04489806_1906</name>
</gene>
<protein>
    <recommendedName>
        <fullName evidence="3">GDSL-like Lipase/Acylhydrolase family protein</fullName>
    </recommendedName>
</protein>
<dbReference type="AlphaFoldDB" id="A0A1H4MKU0"/>
<evidence type="ECO:0008006" key="3">
    <source>
        <dbReference type="Google" id="ProtNLM"/>
    </source>
</evidence>
<accession>A0A1H4MKU0</accession>